<evidence type="ECO:0000313" key="3">
    <source>
        <dbReference type="Proteomes" id="UP000663720"/>
    </source>
</evidence>
<name>A0A975BEI5_9BACT</name>
<dbReference type="KEGG" id="dli:dnl_62620"/>
<sequence length="174" mass="20094">MDTRKSQKIKHALKIFETCGISHEPGDGVFEMMILYKELMENSSLSEIRQFEETLSPCERKVFILANLNTLSDTTALKILKNTYVRRCINQELEEYEQEFLEKQKQMIQKQDSLSKIKAQIQKELNTKKSEIGKLNLTIERLSQRNEQLKSELSGAVKKARAIIKNGVTPLQTC</sequence>
<dbReference type="Proteomes" id="UP000663720">
    <property type="component" value="Chromosome"/>
</dbReference>
<accession>A0A975BEI5</accession>
<proteinExistence type="predicted"/>
<organism evidence="2 3">
    <name type="scientific">Desulfonema limicola</name>
    <dbReference type="NCBI Taxonomy" id="45656"/>
    <lineage>
        <taxon>Bacteria</taxon>
        <taxon>Pseudomonadati</taxon>
        <taxon>Thermodesulfobacteriota</taxon>
        <taxon>Desulfobacteria</taxon>
        <taxon>Desulfobacterales</taxon>
        <taxon>Desulfococcaceae</taxon>
        <taxon>Desulfonema</taxon>
    </lineage>
</organism>
<dbReference type="EMBL" id="CP061799">
    <property type="protein sequence ID" value="QTA83843.1"/>
    <property type="molecule type" value="Genomic_DNA"/>
</dbReference>
<keyword evidence="3" id="KW-1185">Reference proteome</keyword>
<evidence type="ECO:0000313" key="2">
    <source>
        <dbReference type="EMBL" id="QTA83843.1"/>
    </source>
</evidence>
<gene>
    <name evidence="2" type="ORF">dnl_62620</name>
</gene>
<reference evidence="2" key="1">
    <citation type="journal article" date="2021" name="Microb. Physiol.">
        <title>Proteogenomic Insights into the Physiology of Marine, Sulfate-Reducing, Filamentous Desulfonema limicola and Desulfonema magnum.</title>
        <authorList>
            <person name="Schnaars V."/>
            <person name="Wohlbrand L."/>
            <person name="Scheve S."/>
            <person name="Hinrichs C."/>
            <person name="Reinhardt R."/>
            <person name="Rabus R."/>
        </authorList>
    </citation>
    <scope>NUCLEOTIDE SEQUENCE</scope>
    <source>
        <strain evidence="2">5ac10</strain>
    </source>
</reference>
<evidence type="ECO:0000256" key="1">
    <source>
        <dbReference type="SAM" id="Coils"/>
    </source>
</evidence>
<protein>
    <submittedName>
        <fullName evidence="2">Uncharacterized protein</fullName>
    </submittedName>
</protein>
<keyword evidence="1" id="KW-0175">Coiled coil</keyword>
<dbReference type="AlphaFoldDB" id="A0A975BEI5"/>
<dbReference type="RefSeq" id="WP_207689631.1">
    <property type="nucleotide sequence ID" value="NZ_CP061799.1"/>
</dbReference>
<feature type="coiled-coil region" evidence="1">
    <location>
        <begin position="86"/>
        <end position="159"/>
    </location>
</feature>